<reference evidence="3 4" key="1">
    <citation type="submission" date="2017-11" db="EMBL/GenBank/DDBJ databases">
        <title>The genome of Rhizophagus clarus HR1 reveals common genetic basis of auxotrophy among arbuscular mycorrhizal fungi.</title>
        <authorList>
            <person name="Kobayashi Y."/>
        </authorList>
    </citation>
    <scope>NUCLEOTIDE SEQUENCE [LARGE SCALE GENOMIC DNA]</scope>
    <source>
        <strain evidence="3 4">HR1</strain>
    </source>
</reference>
<dbReference type="EMBL" id="BEXD01000468">
    <property type="protein sequence ID" value="GBB87695.1"/>
    <property type="molecule type" value="Genomic_DNA"/>
</dbReference>
<keyword evidence="1" id="KW-0067">ATP-binding</keyword>
<dbReference type="InterPro" id="IPR000719">
    <property type="entry name" value="Prot_kinase_dom"/>
</dbReference>
<dbReference type="InterPro" id="IPR011009">
    <property type="entry name" value="Kinase-like_dom_sf"/>
</dbReference>
<name>A0A2Z6QDQ0_9GLOM</name>
<feature type="domain" description="Protein kinase" evidence="2">
    <location>
        <begin position="28"/>
        <end position="291"/>
    </location>
</feature>
<dbReference type="PRINTS" id="PR00109">
    <property type="entry name" value="TYRKINASE"/>
</dbReference>
<dbReference type="Pfam" id="PF07714">
    <property type="entry name" value="PK_Tyr_Ser-Thr"/>
    <property type="match status" value="1"/>
</dbReference>
<gene>
    <name evidence="3" type="ORF">RclHR1_14190006</name>
</gene>
<dbReference type="InterPro" id="IPR001245">
    <property type="entry name" value="Ser-Thr/Tyr_kinase_cat_dom"/>
</dbReference>
<protein>
    <recommendedName>
        <fullName evidence="2">Protein kinase domain-containing protein</fullName>
    </recommendedName>
</protein>
<dbReference type="AlphaFoldDB" id="A0A2Z6QDQ0"/>
<proteinExistence type="predicted"/>
<evidence type="ECO:0000313" key="3">
    <source>
        <dbReference type="EMBL" id="GBB87695.1"/>
    </source>
</evidence>
<dbReference type="PANTHER" id="PTHR43628:SF1">
    <property type="entry name" value="CHITIN SYNTHASE REGULATORY FACTOR 2-RELATED"/>
    <property type="match status" value="1"/>
</dbReference>
<dbReference type="InterPro" id="IPR006597">
    <property type="entry name" value="Sel1-like"/>
</dbReference>
<dbReference type="Proteomes" id="UP000247702">
    <property type="component" value="Unassembled WGS sequence"/>
</dbReference>
<evidence type="ECO:0000256" key="1">
    <source>
        <dbReference type="PROSITE-ProRule" id="PRU10141"/>
    </source>
</evidence>
<dbReference type="Gene3D" id="1.10.510.10">
    <property type="entry name" value="Transferase(Phosphotransferase) domain 1"/>
    <property type="match status" value="1"/>
</dbReference>
<evidence type="ECO:0000259" key="2">
    <source>
        <dbReference type="PROSITE" id="PS50011"/>
    </source>
</evidence>
<organism evidence="3 4">
    <name type="scientific">Rhizophagus clarus</name>
    <dbReference type="NCBI Taxonomy" id="94130"/>
    <lineage>
        <taxon>Eukaryota</taxon>
        <taxon>Fungi</taxon>
        <taxon>Fungi incertae sedis</taxon>
        <taxon>Mucoromycota</taxon>
        <taxon>Glomeromycotina</taxon>
        <taxon>Glomeromycetes</taxon>
        <taxon>Glomerales</taxon>
        <taxon>Glomeraceae</taxon>
        <taxon>Rhizophagus</taxon>
    </lineage>
</organism>
<dbReference type="SUPFAM" id="SSF81901">
    <property type="entry name" value="HCP-like"/>
    <property type="match status" value="2"/>
</dbReference>
<keyword evidence="4" id="KW-1185">Reference proteome</keyword>
<dbReference type="InterPro" id="IPR011990">
    <property type="entry name" value="TPR-like_helical_dom_sf"/>
</dbReference>
<dbReference type="GO" id="GO:0004672">
    <property type="term" value="F:protein kinase activity"/>
    <property type="evidence" value="ECO:0007669"/>
    <property type="project" value="InterPro"/>
</dbReference>
<dbReference type="PROSITE" id="PS50011">
    <property type="entry name" value="PROTEIN_KINASE_DOM"/>
    <property type="match status" value="1"/>
</dbReference>
<dbReference type="InterPro" id="IPR017441">
    <property type="entry name" value="Protein_kinase_ATP_BS"/>
</dbReference>
<dbReference type="GO" id="GO:0005524">
    <property type="term" value="F:ATP binding"/>
    <property type="evidence" value="ECO:0007669"/>
    <property type="project" value="UniProtKB-UniRule"/>
</dbReference>
<dbReference type="PROSITE" id="PS00107">
    <property type="entry name" value="PROTEIN_KINASE_ATP"/>
    <property type="match status" value="1"/>
</dbReference>
<dbReference type="SMART" id="SM00671">
    <property type="entry name" value="SEL1"/>
    <property type="match status" value="7"/>
</dbReference>
<dbReference type="Gene3D" id="1.25.40.10">
    <property type="entry name" value="Tetratricopeptide repeat domain"/>
    <property type="match status" value="1"/>
</dbReference>
<evidence type="ECO:0000313" key="4">
    <source>
        <dbReference type="Proteomes" id="UP000247702"/>
    </source>
</evidence>
<keyword evidence="1" id="KW-0547">Nucleotide-binding</keyword>
<dbReference type="Pfam" id="PF08238">
    <property type="entry name" value="Sel1"/>
    <property type="match status" value="7"/>
</dbReference>
<dbReference type="SUPFAM" id="SSF56112">
    <property type="entry name" value="Protein kinase-like (PK-like)"/>
    <property type="match status" value="1"/>
</dbReference>
<comment type="caution">
    <text evidence="3">The sequence shown here is derived from an EMBL/GenBank/DDBJ whole genome shotgun (WGS) entry which is preliminary data.</text>
</comment>
<feature type="binding site" evidence="1">
    <location>
        <position position="57"/>
    </location>
    <ligand>
        <name>ATP</name>
        <dbReference type="ChEBI" id="CHEBI:30616"/>
    </ligand>
</feature>
<accession>A0A2Z6QDQ0</accession>
<dbReference type="PANTHER" id="PTHR43628">
    <property type="entry name" value="ACTIVATOR OF C KINASE PROTEIN 1-RELATED"/>
    <property type="match status" value="1"/>
</dbReference>
<dbReference type="InterPro" id="IPR052945">
    <property type="entry name" value="Mitotic_Regulator"/>
</dbReference>
<sequence length="677" mass="77009">MSKNVDWNEWIEDAISKKLIKYYEYKDFSNIQEIGFGGFAKVCRANWKNSHIRYALKSFNKIDNTTVKAIAREIQLHREVDHHDNVIRFYGVTTSIKENQRKEYLLVIEYADNGTLRNYLKENFKNLNWNDKYKLAFQLVHAVSCLHDAGIIHRDLHSNNVLVHQHTVKLTDFGLSKRIEETSSSSNTFGLIPYIDPKRFDGSSTPLYLSNKKSDVYSIGILLWEISSGQPPFHGTPYDISLSIRILQGLREKPIPETPKTYIKIYTDCWNIEPDNRPTINQVVDELKAIIIKENIIIKDFHLCDNNKNIQSSNDNQPDLNVKISENSYSFQGESSQVIQIFNKMNIKEIESLMLSNNQTENSFNLIVNDIINFFENSSFEIGKQEVLNYFNNKNINLQGINNLLLNNQNNPDYIYLLGKFNHLGIGIDIDKKKAFELYQKAADLGNAPGIINLGNCYLNGIGTDIDKKKAFELNQKVADLGNAYGINNLGDCYQHGIGTDINKKKAFELYEKAADLGNAYGIYNLGYCYQYGIGIDIDKKKAFELCQKAADLGNANGILTLGGCYQHGIGTDIDKKKAFELYQKAADLGNADGINNLGDCYFYGIETDIDKKKAFELYQKAADLGNADGIYNLGYCYEYGEGIIKDMKKAIYLYEKSAEQGDQDAQNKLNELKLQI</sequence>